<dbReference type="InterPro" id="IPR001173">
    <property type="entry name" value="Glyco_trans_2-like"/>
</dbReference>
<evidence type="ECO:0000313" key="6">
    <source>
        <dbReference type="EMBL" id="TXN30426.1"/>
    </source>
</evidence>
<dbReference type="RefSeq" id="WP_147783610.1">
    <property type="nucleotide sequence ID" value="NZ_VRMG01000007.1"/>
</dbReference>
<evidence type="ECO:0000313" key="7">
    <source>
        <dbReference type="Proteomes" id="UP000321379"/>
    </source>
</evidence>
<keyword evidence="3" id="KW-0328">Glycosyltransferase</keyword>
<comment type="caution">
    <text evidence="6">The sequence shown here is derived from an EMBL/GenBank/DDBJ whole genome shotgun (WGS) entry which is preliminary data.</text>
</comment>
<reference evidence="6 7" key="1">
    <citation type="submission" date="2019-08" db="EMBL/GenBank/DDBJ databases">
        <title>Bacterial whole genome sequence for Glaciihabitans sp. CHu50b-6-2.</title>
        <authorList>
            <person name="Jin L."/>
        </authorList>
    </citation>
    <scope>NUCLEOTIDE SEQUENCE [LARGE SCALE GENOMIC DNA]</scope>
    <source>
        <strain evidence="6 7">CHu50b-6-2</strain>
    </source>
</reference>
<dbReference type="PANTHER" id="PTHR43179">
    <property type="entry name" value="RHAMNOSYLTRANSFERASE WBBL"/>
    <property type="match status" value="1"/>
</dbReference>
<dbReference type="GO" id="GO:0016757">
    <property type="term" value="F:glycosyltransferase activity"/>
    <property type="evidence" value="ECO:0007669"/>
    <property type="project" value="UniProtKB-KW"/>
</dbReference>
<accession>A0A5C8US64</accession>
<protein>
    <submittedName>
        <fullName evidence="6">Glycosyltransferase family 2 protein</fullName>
    </submittedName>
</protein>
<evidence type="ECO:0000256" key="3">
    <source>
        <dbReference type="ARBA" id="ARBA00022676"/>
    </source>
</evidence>
<organism evidence="6 7">
    <name type="scientific">Lacisediminihabitans profunda</name>
    <dbReference type="NCBI Taxonomy" id="2594790"/>
    <lineage>
        <taxon>Bacteria</taxon>
        <taxon>Bacillati</taxon>
        <taxon>Actinomycetota</taxon>
        <taxon>Actinomycetes</taxon>
        <taxon>Micrococcales</taxon>
        <taxon>Microbacteriaceae</taxon>
        <taxon>Lacisediminihabitans</taxon>
    </lineage>
</organism>
<dbReference type="InterPro" id="IPR029044">
    <property type="entry name" value="Nucleotide-diphossugar_trans"/>
</dbReference>
<evidence type="ECO:0000256" key="1">
    <source>
        <dbReference type="ARBA" id="ARBA00004776"/>
    </source>
</evidence>
<proteinExistence type="inferred from homology"/>
<dbReference type="AlphaFoldDB" id="A0A5C8US64"/>
<dbReference type="Gene3D" id="3.90.550.10">
    <property type="entry name" value="Spore Coat Polysaccharide Biosynthesis Protein SpsA, Chain A"/>
    <property type="match status" value="1"/>
</dbReference>
<name>A0A5C8US64_9MICO</name>
<dbReference type="PANTHER" id="PTHR43179:SF12">
    <property type="entry name" value="GALACTOFURANOSYLTRANSFERASE GLFT2"/>
    <property type="match status" value="1"/>
</dbReference>
<comment type="pathway">
    <text evidence="1">Cell wall biogenesis; cell wall polysaccharide biosynthesis.</text>
</comment>
<keyword evidence="4 6" id="KW-0808">Transferase</keyword>
<keyword evidence="7" id="KW-1185">Reference proteome</keyword>
<dbReference type="Pfam" id="PF00535">
    <property type="entry name" value="Glycos_transf_2"/>
    <property type="match status" value="1"/>
</dbReference>
<evidence type="ECO:0000259" key="5">
    <source>
        <dbReference type="Pfam" id="PF00535"/>
    </source>
</evidence>
<gene>
    <name evidence="6" type="ORF">FVP33_10560</name>
</gene>
<feature type="domain" description="Glycosyltransferase 2-like" evidence="5">
    <location>
        <begin position="8"/>
        <end position="116"/>
    </location>
</feature>
<sequence>MTTPRVAICVVTYNSAPLIADLVGSLERGAAGVDWSLVVADNASADGTLSELERHAPHATVVRNEQNLGYAAGVNAAVRAAGPHDAYLILNADVRLDPGCVLALVETLTPAIGIVVPRLTDAEGARISSLRRAPTVLRAWGDALLGAGRAGRFPRLGEIVSDSKAYETEHSTDWAEGSTQLISSDCWNACGTWDESYFLYSEETEYDLRVRDFGRVVWYQPRATAQHLEGGSADNPRQWSLLVANRVKLFRATHGRASTVGFWCATIIREGSRSLLGKRTSRAALRDLIRPARLRQHRGPQWLADVKLPAPDRS</sequence>
<evidence type="ECO:0000256" key="4">
    <source>
        <dbReference type="ARBA" id="ARBA00022679"/>
    </source>
</evidence>
<dbReference type="EMBL" id="VRMG01000007">
    <property type="protein sequence ID" value="TXN30426.1"/>
    <property type="molecule type" value="Genomic_DNA"/>
</dbReference>
<dbReference type="Proteomes" id="UP000321379">
    <property type="component" value="Unassembled WGS sequence"/>
</dbReference>
<dbReference type="SUPFAM" id="SSF53448">
    <property type="entry name" value="Nucleotide-diphospho-sugar transferases"/>
    <property type="match status" value="1"/>
</dbReference>
<comment type="similarity">
    <text evidence="2">Belongs to the glycosyltransferase 2 family.</text>
</comment>
<evidence type="ECO:0000256" key="2">
    <source>
        <dbReference type="ARBA" id="ARBA00006739"/>
    </source>
</evidence>
<dbReference type="CDD" id="cd04186">
    <property type="entry name" value="GT_2_like_c"/>
    <property type="match status" value="1"/>
</dbReference>